<evidence type="ECO:0008006" key="5">
    <source>
        <dbReference type="Google" id="ProtNLM"/>
    </source>
</evidence>
<evidence type="ECO:0000313" key="4">
    <source>
        <dbReference type="Proteomes" id="UP000019678"/>
    </source>
</evidence>
<dbReference type="Proteomes" id="UP000019678">
    <property type="component" value="Unassembled WGS sequence"/>
</dbReference>
<protein>
    <recommendedName>
        <fullName evidence="5">Lipoprotein</fullName>
    </recommendedName>
</protein>
<feature type="chain" id="PRO_5001500034" description="Lipoprotein" evidence="2">
    <location>
        <begin position="18"/>
        <end position="117"/>
    </location>
</feature>
<gene>
    <name evidence="3" type="ORF">CAP_3527</name>
</gene>
<accession>A0A017T876</accession>
<dbReference type="PROSITE" id="PS51257">
    <property type="entry name" value="PROKAR_LIPOPROTEIN"/>
    <property type="match status" value="1"/>
</dbReference>
<keyword evidence="2" id="KW-0732">Signal</keyword>
<evidence type="ECO:0000256" key="2">
    <source>
        <dbReference type="SAM" id="SignalP"/>
    </source>
</evidence>
<proteinExistence type="predicted"/>
<feature type="compositionally biased region" description="Low complexity" evidence="1">
    <location>
        <begin position="35"/>
        <end position="60"/>
    </location>
</feature>
<evidence type="ECO:0000256" key="1">
    <source>
        <dbReference type="SAM" id="MobiDB-lite"/>
    </source>
</evidence>
<comment type="caution">
    <text evidence="3">The sequence shown here is derived from an EMBL/GenBank/DDBJ whole genome shotgun (WGS) entry which is preliminary data.</text>
</comment>
<name>A0A017T876_9BACT</name>
<dbReference type="AlphaFoldDB" id="A0A017T876"/>
<keyword evidence="4" id="KW-1185">Reference proteome</keyword>
<dbReference type="RefSeq" id="WP_044242744.1">
    <property type="nucleotide sequence ID" value="NZ_ASRX01000026.1"/>
</dbReference>
<reference evidence="3 4" key="1">
    <citation type="submission" date="2013-05" db="EMBL/GenBank/DDBJ databases">
        <title>Genome assembly of Chondromyces apiculatus DSM 436.</title>
        <authorList>
            <person name="Sharma G."/>
            <person name="Khatri I."/>
            <person name="Kaur C."/>
            <person name="Mayilraj S."/>
            <person name="Subramanian S."/>
        </authorList>
    </citation>
    <scope>NUCLEOTIDE SEQUENCE [LARGE SCALE GENOMIC DNA]</scope>
    <source>
        <strain evidence="3 4">DSM 436</strain>
    </source>
</reference>
<dbReference type="EMBL" id="ASRX01000026">
    <property type="protein sequence ID" value="EYF05162.1"/>
    <property type="molecule type" value="Genomic_DNA"/>
</dbReference>
<feature type="signal peptide" evidence="2">
    <location>
        <begin position="1"/>
        <end position="17"/>
    </location>
</feature>
<feature type="region of interest" description="Disordered" evidence="1">
    <location>
        <begin position="25"/>
        <end position="70"/>
    </location>
</feature>
<organism evidence="3 4">
    <name type="scientific">Chondromyces apiculatus DSM 436</name>
    <dbReference type="NCBI Taxonomy" id="1192034"/>
    <lineage>
        <taxon>Bacteria</taxon>
        <taxon>Pseudomonadati</taxon>
        <taxon>Myxococcota</taxon>
        <taxon>Polyangia</taxon>
        <taxon>Polyangiales</taxon>
        <taxon>Polyangiaceae</taxon>
        <taxon>Chondromyces</taxon>
    </lineage>
</organism>
<evidence type="ECO:0000313" key="3">
    <source>
        <dbReference type="EMBL" id="EYF05162.1"/>
    </source>
</evidence>
<sequence length="117" mass="11752">MKNLGVLWAASLSYALAGCTVAVSDEGEGDPTLDEGAGAESEGAASEEGAGVESEGAASEDVTAEAPSAIQSEPAAVVRCGGNQHYCLAQCSKTDEHWHVVDHVSNLNTSCSVAGEA</sequence>